<gene>
    <name evidence="2" type="ORF">ACFONP_04615</name>
</gene>
<protein>
    <submittedName>
        <fullName evidence="2">Uncharacterized protein</fullName>
    </submittedName>
</protein>
<keyword evidence="3" id="KW-1185">Reference proteome</keyword>
<evidence type="ECO:0000256" key="1">
    <source>
        <dbReference type="SAM" id="Phobius"/>
    </source>
</evidence>
<reference evidence="3" key="1">
    <citation type="journal article" date="2019" name="Int. J. Syst. Evol. Microbiol.">
        <title>The Global Catalogue of Microorganisms (GCM) 10K type strain sequencing project: providing services to taxonomists for standard genome sequencing and annotation.</title>
        <authorList>
            <consortium name="The Broad Institute Genomics Platform"/>
            <consortium name="The Broad Institute Genome Sequencing Center for Infectious Disease"/>
            <person name="Wu L."/>
            <person name="Ma J."/>
        </authorList>
    </citation>
    <scope>NUCLEOTIDE SEQUENCE [LARGE SCALE GENOMIC DNA]</scope>
    <source>
        <strain evidence="3">KCTC 22245</strain>
    </source>
</reference>
<sequence length="142" mass="14904">MDFDLFGYGQIGVFGFVLAIILIGSFFNYLKVRSNNETIRALAASGQGIDPELLGHLKRESGETGPGMVIAGFITVAVAIGLYFFGSQLGVATGDDQVGPVFRAIAMIPGFVGAALLVAGLFITVFRKRGKGAAVPDEELGF</sequence>
<evidence type="ECO:0000313" key="3">
    <source>
        <dbReference type="Proteomes" id="UP001595607"/>
    </source>
</evidence>
<feature type="transmembrane region" description="Helical" evidence="1">
    <location>
        <begin position="6"/>
        <end position="30"/>
    </location>
</feature>
<feature type="transmembrane region" description="Helical" evidence="1">
    <location>
        <begin position="67"/>
        <end position="85"/>
    </location>
</feature>
<keyword evidence="1" id="KW-0472">Membrane</keyword>
<dbReference type="Proteomes" id="UP001595607">
    <property type="component" value="Unassembled WGS sequence"/>
</dbReference>
<dbReference type="EMBL" id="JBHRVA010000002">
    <property type="protein sequence ID" value="MFC3302009.1"/>
    <property type="molecule type" value="Genomic_DNA"/>
</dbReference>
<proteinExistence type="predicted"/>
<accession>A0ABV7M998</accession>
<feature type="transmembrane region" description="Helical" evidence="1">
    <location>
        <begin position="105"/>
        <end position="126"/>
    </location>
</feature>
<name>A0ABV7M998_9PROT</name>
<organism evidence="2 3">
    <name type="scientific">Parvularcula lutaonensis</name>
    <dbReference type="NCBI Taxonomy" id="491923"/>
    <lineage>
        <taxon>Bacteria</taxon>
        <taxon>Pseudomonadati</taxon>
        <taxon>Pseudomonadota</taxon>
        <taxon>Alphaproteobacteria</taxon>
        <taxon>Parvularculales</taxon>
        <taxon>Parvularculaceae</taxon>
        <taxon>Parvularcula</taxon>
    </lineage>
</organism>
<evidence type="ECO:0000313" key="2">
    <source>
        <dbReference type="EMBL" id="MFC3302009.1"/>
    </source>
</evidence>
<keyword evidence="1" id="KW-0812">Transmembrane</keyword>
<keyword evidence="1" id="KW-1133">Transmembrane helix</keyword>
<dbReference type="RefSeq" id="WP_189574072.1">
    <property type="nucleotide sequence ID" value="NZ_BMXU01000001.1"/>
</dbReference>
<comment type="caution">
    <text evidence="2">The sequence shown here is derived from an EMBL/GenBank/DDBJ whole genome shotgun (WGS) entry which is preliminary data.</text>
</comment>